<organism evidence="1 2">
    <name type="scientific">Carya illinoinensis</name>
    <name type="common">Pecan</name>
    <dbReference type="NCBI Taxonomy" id="32201"/>
    <lineage>
        <taxon>Eukaryota</taxon>
        <taxon>Viridiplantae</taxon>
        <taxon>Streptophyta</taxon>
        <taxon>Embryophyta</taxon>
        <taxon>Tracheophyta</taxon>
        <taxon>Spermatophyta</taxon>
        <taxon>Magnoliopsida</taxon>
        <taxon>eudicotyledons</taxon>
        <taxon>Gunneridae</taxon>
        <taxon>Pentapetalae</taxon>
        <taxon>rosids</taxon>
        <taxon>fabids</taxon>
        <taxon>Fagales</taxon>
        <taxon>Juglandaceae</taxon>
        <taxon>Carya</taxon>
    </lineage>
</organism>
<dbReference type="AlphaFoldDB" id="A0A922AJ63"/>
<evidence type="ECO:0000313" key="1">
    <source>
        <dbReference type="EMBL" id="KAG6678828.1"/>
    </source>
</evidence>
<dbReference type="Proteomes" id="UP000811246">
    <property type="component" value="Chromosome 14"/>
</dbReference>
<gene>
    <name evidence="1" type="ORF">I3842_14G101400</name>
</gene>
<accession>A0A922AJ63</accession>
<evidence type="ECO:0000313" key="2">
    <source>
        <dbReference type="Proteomes" id="UP000811246"/>
    </source>
</evidence>
<comment type="caution">
    <text evidence="1">The sequence shown here is derived from an EMBL/GenBank/DDBJ whole genome shotgun (WGS) entry which is preliminary data.</text>
</comment>
<name>A0A922AJ63_CARIL</name>
<dbReference type="EMBL" id="CM031838">
    <property type="protein sequence ID" value="KAG6678828.1"/>
    <property type="molecule type" value="Genomic_DNA"/>
</dbReference>
<reference evidence="1" key="1">
    <citation type="submission" date="2021-01" db="EMBL/GenBank/DDBJ databases">
        <authorList>
            <person name="Lovell J.T."/>
            <person name="Bentley N."/>
            <person name="Bhattarai G."/>
            <person name="Jenkins J.W."/>
            <person name="Sreedasyam A."/>
            <person name="Alarcon Y."/>
            <person name="Bock C."/>
            <person name="Boston L."/>
            <person name="Carlson J."/>
            <person name="Cervantes K."/>
            <person name="Clermont K."/>
            <person name="Krom N."/>
            <person name="Kubenka K."/>
            <person name="Mamidi S."/>
            <person name="Mattison C."/>
            <person name="Monteros M."/>
            <person name="Pisani C."/>
            <person name="Plott C."/>
            <person name="Rajasekar S."/>
            <person name="Rhein H.S."/>
            <person name="Rohla C."/>
            <person name="Song M."/>
            <person name="Hilaire R.S."/>
            <person name="Shu S."/>
            <person name="Wells L."/>
            <person name="Wang X."/>
            <person name="Webber J."/>
            <person name="Heerema R.J."/>
            <person name="Klein P."/>
            <person name="Conner P."/>
            <person name="Grauke L."/>
            <person name="Grimwood J."/>
            <person name="Schmutz J."/>
            <person name="Randall J.J."/>
        </authorList>
    </citation>
    <scope>NUCLEOTIDE SEQUENCE</scope>
    <source>
        <tissue evidence="1">Leaf</tissue>
    </source>
</reference>
<proteinExistence type="predicted"/>
<protein>
    <submittedName>
        <fullName evidence="1">Uncharacterized protein</fullName>
    </submittedName>
</protein>
<sequence length="120" mass="13878">MVLPYRPHSVSLLSLFHHSNKYCRSVLHSSLRLRSALPHNRAAAKQDSTRDIFFHLWVQFMSEKHMNTSVGDTQEKHSAPKKHRCSKTALAKGTDLVDADVWKKLCMRWGSKEFKVNLSF</sequence>